<dbReference type="AlphaFoldDB" id="A0A844GSF6"/>
<dbReference type="InterPro" id="IPR021705">
    <property type="entry name" value="DUF3288"/>
</dbReference>
<evidence type="ECO:0000313" key="2">
    <source>
        <dbReference type="Proteomes" id="UP000437131"/>
    </source>
</evidence>
<protein>
    <submittedName>
        <fullName evidence="1">DUF3288 family protein</fullName>
    </submittedName>
</protein>
<sequence>MVIDQKHPLGHIDREIVKQIFVEGKNDYNLAEVARLKIRYQNFPGARDIQFDLDSILQQWEMTEDELFAESRKLHQNRSIYRKKVKGDEEREDWS</sequence>
<accession>A0A844GSF6</accession>
<dbReference type="Pfam" id="PF11691">
    <property type="entry name" value="DUF3288"/>
    <property type="match status" value="1"/>
</dbReference>
<dbReference type="EMBL" id="WMIA01000001">
    <property type="protein sequence ID" value="MTF37708.1"/>
    <property type="molecule type" value="Genomic_DNA"/>
</dbReference>
<dbReference type="Proteomes" id="UP000437131">
    <property type="component" value="Unassembled WGS sequence"/>
</dbReference>
<comment type="caution">
    <text evidence="1">The sequence shown here is derived from an EMBL/GenBank/DDBJ whole genome shotgun (WGS) entry which is preliminary data.</text>
</comment>
<reference evidence="1 2" key="1">
    <citation type="submission" date="2019-11" db="EMBL/GenBank/DDBJ databases">
        <title>Isolation of a new High Light Tolerant Cyanobacteria.</title>
        <authorList>
            <person name="Dobson Z."/>
            <person name="Vaughn N."/>
            <person name="Vaughn M."/>
            <person name="Fromme P."/>
            <person name="Mazor Y."/>
        </authorList>
    </citation>
    <scope>NUCLEOTIDE SEQUENCE [LARGE SCALE GENOMIC DNA]</scope>
    <source>
        <strain evidence="1 2">0216</strain>
    </source>
</reference>
<evidence type="ECO:0000313" key="1">
    <source>
        <dbReference type="EMBL" id="MTF37708.1"/>
    </source>
</evidence>
<dbReference type="RefSeq" id="WP_155082539.1">
    <property type="nucleotide sequence ID" value="NZ_WMIA01000001.1"/>
</dbReference>
<organism evidence="1 2">
    <name type="scientific">Cyanobacterium aponinum 0216</name>
    <dbReference type="NCBI Taxonomy" id="2676140"/>
    <lineage>
        <taxon>Bacteria</taxon>
        <taxon>Bacillati</taxon>
        <taxon>Cyanobacteriota</taxon>
        <taxon>Cyanophyceae</taxon>
        <taxon>Oscillatoriophycideae</taxon>
        <taxon>Chroococcales</taxon>
        <taxon>Geminocystaceae</taxon>
        <taxon>Cyanobacterium</taxon>
    </lineage>
</organism>
<proteinExistence type="predicted"/>
<gene>
    <name evidence="1" type="ORF">GGC33_02015</name>
</gene>
<name>A0A844GSF6_9CHRO</name>